<evidence type="ECO:0000256" key="3">
    <source>
        <dbReference type="ARBA" id="ARBA00008061"/>
    </source>
</evidence>
<dbReference type="SUPFAM" id="SSF51445">
    <property type="entry name" value="(Trans)glycosidases"/>
    <property type="match status" value="1"/>
</dbReference>
<dbReference type="InterPro" id="IPR013780">
    <property type="entry name" value="Glyco_hydro_b"/>
</dbReference>
<dbReference type="InterPro" id="IPR013777">
    <property type="entry name" value="A-amylase-like"/>
</dbReference>
<reference evidence="19 20" key="1">
    <citation type="journal article" date="2018" name="G3 (Bethesda)">
        <title>Phylogenetic and Phylogenomic Definition of Rhizopus Species.</title>
        <authorList>
            <person name="Gryganskyi A.P."/>
            <person name="Golan J."/>
            <person name="Dolatabadi S."/>
            <person name="Mondo S."/>
            <person name="Robb S."/>
            <person name="Idnurm A."/>
            <person name="Muszewska A."/>
            <person name="Steczkiewicz K."/>
            <person name="Masonjones S."/>
            <person name="Liao H.L."/>
            <person name="Gajdeczka M.T."/>
            <person name="Anike F."/>
            <person name="Vuek A."/>
            <person name="Anishchenko I.M."/>
            <person name="Voigt K."/>
            <person name="de Hoog G.S."/>
            <person name="Smith M.E."/>
            <person name="Heitman J."/>
            <person name="Vilgalys R."/>
            <person name="Stajich J.E."/>
        </authorList>
    </citation>
    <scope>NUCLEOTIDE SEQUENCE [LARGE SCALE GENOMIC DNA]</scope>
    <source>
        <strain evidence="19 20">CBS 357.93</strain>
    </source>
</reference>
<keyword evidence="12" id="KW-0326">Glycosidase</keyword>
<dbReference type="AlphaFoldDB" id="A0A367JAS4"/>
<evidence type="ECO:0000256" key="4">
    <source>
        <dbReference type="ARBA" id="ARBA00012595"/>
    </source>
</evidence>
<keyword evidence="9 16" id="KW-1015">Disulfide bond</keyword>
<accession>A0A367JAS4</accession>
<dbReference type="SMART" id="SM00642">
    <property type="entry name" value="Aamy"/>
    <property type="match status" value="1"/>
</dbReference>
<dbReference type="SUPFAM" id="SSF51011">
    <property type="entry name" value="Glycosyl hydrolase domain"/>
    <property type="match status" value="1"/>
</dbReference>
<evidence type="ECO:0000256" key="5">
    <source>
        <dbReference type="ARBA" id="ARBA00022723"/>
    </source>
</evidence>
<evidence type="ECO:0000256" key="8">
    <source>
        <dbReference type="ARBA" id="ARBA00022837"/>
    </source>
</evidence>
<feature type="binding site" evidence="15">
    <location>
        <position position="159"/>
    </location>
    <ligand>
        <name>Ca(2+)</name>
        <dbReference type="ChEBI" id="CHEBI:29108"/>
        <label>1</label>
    </ligand>
</feature>
<dbReference type="CDD" id="cd11319">
    <property type="entry name" value="AmyAc_euk_AmyA"/>
    <property type="match status" value="1"/>
</dbReference>
<dbReference type="GO" id="GO:0016052">
    <property type="term" value="P:carbohydrate catabolic process"/>
    <property type="evidence" value="ECO:0007669"/>
    <property type="project" value="InterPro"/>
</dbReference>
<evidence type="ECO:0000256" key="14">
    <source>
        <dbReference type="PIRSR" id="PIRSR001024-2"/>
    </source>
</evidence>
<keyword evidence="7" id="KW-0378">Hydrolase</keyword>
<dbReference type="PANTHER" id="PTHR10357">
    <property type="entry name" value="ALPHA-AMYLASE FAMILY MEMBER"/>
    <property type="match status" value="1"/>
</dbReference>
<dbReference type="PANTHER" id="PTHR10357:SF215">
    <property type="entry name" value="ALPHA-AMYLASE 1"/>
    <property type="match status" value="1"/>
</dbReference>
<comment type="similarity">
    <text evidence="3">Belongs to the glycosyl hydrolase 13 family.</text>
</comment>
<dbReference type="STRING" id="86630.A0A367JAS4"/>
<keyword evidence="6" id="KW-0732">Signal</keyword>
<dbReference type="Pfam" id="PF00128">
    <property type="entry name" value="Alpha-amylase"/>
    <property type="match status" value="1"/>
</dbReference>
<feature type="binding site" evidence="15">
    <location>
        <position position="196"/>
    </location>
    <ligand>
        <name>Ca(2+)</name>
        <dbReference type="ChEBI" id="CHEBI:29108"/>
        <label>1</label>
    </ligand>
</feature>
<evidence type="ECO:0000256" key="2">
    <source>
        <dbReference type="ARBA" id="ARBA00001913"/>
    </source>
</evidence>
<feature type="binding site" evidence="17">
    <location>
        <position position="373"/>
    </location>
    <ligand>
        <name>substrate</name>
    </ligand>
</feature>
<dbReference type="Gene3D" id="3.20.20.80">
    <property type="entry name" value="Glycosidases"/>
    <property type="match status" value="1"/>
</dbReference>
<evidence type="ECO:0000256" key="16">
    <source>
        <dbReference type="PIRSR" id="PIRSR001024-4"/>
    </source>
</evidence>
<feature type="active site" description="Proton donor" evidence="13">
    <location>
        <position position="260"/>
    </location>
</feature>
<dbReference type="Proteomes" id="UP000252139">
    <property type="component" value="Unassembled WGS sequence"/>
</dbReference>
<comment type="catalytic activity">
    <reaction evidence="1">
        <text>Endohydrolysis of (1-&gt;4)-alpha-D-glucosidic linkages in polysaccharides containing three or more (1-&gt;4)-alpha-linked D-glucose units.</text>
        <dbReference type="EC" id="3.2.1.1"/>
    </reaction>
</comment>
<name>A0A367JAS4_RHIAZ</name>
<comment type="caution">
    <text evidence="19">The sequence shown here is derived from an EMBL/GenBank/DDBJ whole genome shotgun (WGS) entry which is preliminary data.</text>
</comment>
<evidence type="ECO:0000256" key="12">
    <source>
        <dbReference type="ARBA" id="ARBA00023295"/>
    </source>
</evidence>
<protein>
    <recommendedName>
        <fullName evidence="4">alpha-amylase</fullName>
        <ecNumber evidence="4">3.2.1.1</ecNumber>
    </recommendedName>
</protein>
<organism evidence="19 20">
    <name type="scientific">Rhizopus azygosporus</name>
    <name type="common">Rhizopus microsporus var. azygosporus</name>
    <dbReference type="NCBI Taxonomy" id="86630"/>
    <lineage>
        <taxon>Eukaryota</taxon>
        <taxon>Fungi</taxon>
        <taxon>Fungi incertae sedis</taxon>
        <taxon>Mucoromycota</taxon>
        <taxon>Mucoromycotina</taxon>
        <taxon>Mucoromycetes</taxon>
        <taxon>Mucorales</taxon>
        <taxon>Mucorineae</taxon>
        <taxon>Rhizopodaceae</taxon>
        <taxon>Rhizopus</taxon>
    </lineage>
</organism>
<evidence type="ECO:0000256" key="13">
    <source>
        <dbReference type="PIRSR" id="PIRSR001024-1"/>
    </source>
</evidence>
<evidence type="ECO:0000313" key="20">
    <source>
        <dbReference type="Proteomes" id="UP000252139"/>
    </source>
</evidence>
<dbReference type="Gene3D" id="2.60.40.1180">
    <property type="entry name" value="Golgi alpha-mannosidase II"/>
    <property type="match status" value="1"/>
</dbReference>
<evidence type="ECO:0000256" key="15">
    <source>
        <dbReference type="PIRSR" id="PIRSR001024-3"/>
    </source>
</evidence>
<dbReference type="GO" id="GO:0005509">
    <property type="term" value="F:calcium ion binding"/>
    <property type="evidence" value="ECO:0007669"/>
    <property type="project" value="InterPro"/>
</dbReference>
<evidence type="ECO:0000256" key="9">
    <source>
        <dbReference type="ARBA" id="ARBA00023157"/>
    </source>
</evidence>
<feature type="binding site" evidence="17">
    <location>
        <position position="160"/>
    </location>
    <ligand>
        <name>substrate</name>
    </ligand>
</feature>
<evidence type="ECO:0000313" key="19">
    <source>
        <dbReference type="EMBL" id="RCH86939.1"/>
    </source>
</evidence>
<dbReference type="InterPro" id="IPR017853">
    <property type="entry name" value="GH"/>
</dbReference>
<dbReference type="GO" id="GO:0004556">
    <property type="term" value="F:alpha-amylase activity"/>
    <property type="evidence" value="ECO:0007669"/>
    <property type="project" value="UniProtKB-EC"/>
</dbReference>
<feature type="binding site" evidence="17">
    <location>
        <position position="121"/>
    </location>
    <ligand>
        <name>substrate</name>
    </ligand>
</feature>
<feature type="disulfide bond" evidence="16">
    <location>
        <begin position="185"/>
        <end position="198"/>
    </location>
</feature>
<feature type="binding site" evidence="15">
    <location>
        <position position="240"/>
    </location>
    <ligand>
        <name>Ca(2+)</name>
        <dbReference type="ChEBI" id="CHEBI:29108"/>
        <label>1</label>
    </ligand>
</feature>
<evidence type="ECO:0000259" key="18">
    <source>
        <dbReference type="SMART" id="SM00642"/>
    </source>
</evidence>
<keyword evidence="20" id="KW-1185">Reference proteome</keyword>
<feature type="binding site" evidence="17">
    <location>
        <position position="264"/>
    </location>
    <ligand>
        <name>substrate</name>
    </ligand>
</feature>
<feature type="site" description="Transition state stabilizer" evidence="14">
    <location>
        <position position="327"/>
    </location>
</feature>
<dbReference type="Pfam" id="PF09260">
    <property type="entry name" value="A_amylase_dom_C"/>
    <property type="match status" value="1"/>
</dbReference>
<dbReference type="EC" id="3.2.1.1" evidence="4"/>
<evidence type="ECO:0000256" key="6">
    <source>
        <dbReference type="ARBA" id="ARBA00022729"/>
    </source>
</evidence>
<evidence type="ECO:0000256" key="7">
    <source>
        <dbReference type="ARBA" id="ARBA00022801"/>
    </source>
</evidence>
<dbReference type="EMBL" id="PJQL01001764">
    <property type="protein sequence ID" value="RCH86939.1"/>
    <property type="molecule type" value="Genomic_DNA"/>
</dbReference>
<keyword evidence="5 15" id="KW-0479">Metal-binding</keyword>
<feature type="binding site" evidence="15">
    <location>
        <position position="260"/>
    </location>
    <ligand>
        <name>Ca(2+)</name>
        <dbReference type="ChEBI" id="CHEBI:29108"/>
        <label>2</label>
    </ligand>
</feature>
<evidence type="ECO:0000256" key="10">
    <source>
        <dbReference type="ARBA" id="ARBA00023180"/>
    </source>
</evidence>
<feature type="active site" description="Nucleophile" evidence="13">
    <location>
        <position position="236"/>
    </location>
</feature>
<feature type="disulfide bond" evidence="16">
    <location>
        <begin position="75"/>
        <end position="82"/>
    </location>
</feature>
<feature type="binding site" evidence="15">
    <location>
        <position position="236"/>
    </location>
    <ligand>
        <name>Ca(2+)</name>
        <dbReference type="ChEBI" id="CHEBI:29108"/>
        <label>2</label>
    </ligand>
</feature>
<dbReference type="FunFam" id="3.20.20.80:FF:000120">
    <property type="entry name" value="Alpha-amylase A"/>
    <property type="match status" value="1"/>
</dbReference>
<gene>
    <name evidence="19" type="ORF">CU097_003882</name>
</gene>
<keyword evidence="10" id="KW-0325">Glycoprotein</keyword>
<proteinExistence type="inferred from homology"/>
<dbReference type="OrthoDB" id="1740265at2759"/>
<keyword evidence="11" id="KW-0119">Carbohydrate metabolism</keyword>
<comment type="cofactor">
    <cofactor evidence="2">
        <name>Ca(2+)</name>
        <dbReference type="ChEBI" id="CHEBI:29108"/>
    </cofactor>
</comment>
<feature type="binding site" evidence="15">
    <location>
        <position position="205"/>
    </location>
    <ligand>
        <name>Ca(2+)</name>
        <dbReference type="ChEBI" id="CHEBI:29108"/>
        <label>1</label>
    </ligand>
</feature>
<keyword evidence="8 15" id="KW-0106">Calcium</keyword>
<dbReference type="InterPro" id="IPR015340">
    <property type="entry name" value="A_amylase_C_dom"/>
</dbReference>
<dbReference type="InterPro" id="IPR006047">
    <property type="entry name" value="GH13_cat_dom"/>
</dbReference>
<feature type="binding site" evidence="17">
    <location>
        <position position="327"/>
    </location>
    <ligand>
        <name>substrate</name>
    </ligand>
</feature>
<dbReference type="PIRSF" id="PIRSF001024">
    <property type="entry name" value="Alph-amyl_fung"/>
    <property type="match status" value="1"/>
</dbReference>
<feature type="binding site" evidence="17">
    <location>
        <position position="234"/>
    </location>
    <ligand>
        <name>substrate</name>
    </ligand>
</feature>
<sequence length="482" mass="53574">MYIYRADIGSIFISASIENMRLLLPLLCPLLFTPLFANASPITIRSQNSNDWSSRVIYQLLTDRFAKTVDDQSPCSNLGNYCGGSFQGIINHLDYIAGMGFDAIWISPIPQNAQGGYHGYWATNFSAINSNFGSSDDLKKLVQAAHAKNMYVMLDVVANHVGTPTTQNNYNGYTFNQGSYYHSYCDINYNDQTSVEQCWLSGLPDLNTENDYVVNTLYSTVSKWISEYGFDGIRIDTVKHVRKDFWDGYVKAAGVFATGEVLHGSVSYVAPYQSHVPSLINYPLYYPIYDVFTKAATMTRLKSGYNDIQSGGFSNLNLLLNFIDNHDNPRLLSKADQSLVKNALTYSMLIQGIPVVYYGTEQSYKGGNDPNNREPLWTSGYSSSSEMYQFIKQVIQIRKGSNATVTMDIDQANNVYVFQRGNYLAVVNNYGQGSTNSVTVKSGSFADGTVLKDVFSGATATVKNKSITFQLQNGNPVVFSPQ</sequence>
<evidence type="ECO:0000256" key="17">
    <source>
        <dbReference type="PIRSR" id="PIRSR001024-5"/>
    </source>
</evidence>
<evidence type="ECO:0000256" key="1">
    <source>
        <dbReference type="ARBA" id="ARBA00000548"/>
    </source>
</evidence>
<feature type="domain" description="Glycosyl hydrolase family 13 catalytic" evidence="18">
    <location>
        <begin position="59"/>
        <end position="398"/>
    </location>
</feature>
<evidence type="ECO:0000256" key="11">
    <source>
        <dbReference type="ARBA" id="ARBA00023277"/>
    </source>
</evidence>